<organism evidence="1 2">
    <name type="scientific">Pseudomonas syringae pv. tagetis</name>
    <dbReference type="NCBI Taxonomy" id="129140"/>
    <lineage>
        <taxon>Bacteria</taxon>
        <taxon>Pseudomonadati</taxon>
        <taxon>Pseudomonadota</taxon>
        <taxon>Gammaproteobacteria</taxon>
        <taxon>Pseudomonadales</taxon>
        <taxon>Pseudomonadaceae</taxon>
        <taxon>Pseudomonas</taxon>
    </lineage>
</organism>
<sequence length="82" mass="9489">ELKILLIVRLEEQAASSDQYCRLLGVLALDEQDLDQIAQLLSDYEKSIHSWQNFLLCLLLAKKRYKTDNIISLALDRIELDV</sequence>
<reference evidence="1 2" key="1">
    <citation type="submission" date="2023-08" db="EMBL/GenBank/DDBJ databases">
        <title>Genomic and mutational analysis of Pseudomonas syringae pv. tagetis EB037 pathogenicity on sunflower.</title>
        <authorList>
            <person name="Maul J.E."/>
        </authorList>
    </citation>
    <scope>NUCLEOTIDE SEQUENCE [LARGE SCALE GENOMIC DNA]</scope>
    <source>
        <strain evidence="1 2">EB037_T1</strain>
    </source>
</reference>
<feature type="non-terminal residue" evidence="1">
    <location>
        <position position="82"/>
    </location>
</feature>
<dbReference type="EMBL" id="JAVCQK010000520">
    <property type="protein sequence ID" value="MFH7519208.1"/>
    <property type="molecule type" value="Genomic_DNA"/>
</dbReference>
<evidence type="ECO:0000313" key="1">
    <source>
        <dbReference type="EMBL" id="MFH7519208.1"/>
    </source>
</evidence>
<accession>A0ABW7NWH1</accession>
<proteinExistence type="predicted"/>
<dbReference type="Proteomes" id="UP001610657">
    <property type="component" value="Unassembled WGS sequence"/>
</dbReference>
<name>A0ABW7NWH1_9PSED</name>
<feature type="non-terminal residue" evidence="1">
    <location>
        <position position="1"/>
    </location>
</feature>
<gene>
    <name evidence="1" type="ORF">RA271_29260</name>
</gene>
<protein>
    <submittedName>
        <fullName evidence="1">Uncharacterized protein</fullName>
    </submittedName>
</protein>
<evidence type="ECO:0000313" key="2">
    <source>
        <dbReference type="Proteomes" id="UP001610657"/>
    </source>
</evidence>
<keyword evidence="2" id="KW-1185">Reference proteome</keyword>
<comment type="caution">
    <text evidence="1">The sequence shown here is derived from an EMBL/GenBank/DDBJ whole genome shotgun (WGS) entry which is preliminary data.</text>
</comment>